<feature type="non-terminal residue" evidence="8">
    <location>
        <position position="1"/>
    </location>
</feature>
<keyword evidence="3 6" id="KW-0812">Transmembrane</keyword>
<dbReference type="InterPro" id="IPR052461">
    <property type="entry name" value="EVA1_A/B"/>
</dbReference>
<dbReference type="InterPro" id="IPR039500">
    <property type="entry name" value="EVA1_dom"/>
</dbReference>
<dbReference type="Pfam" id="PF14851">
    <property type="entry name" value="FAM176"/>
    <property type="match status" value="2"/>
</dbReference>
<evidence type="ECO:0000313" key="8">
    <source>
        <dbReference type="EMBL" id="KPP66477.1"/>
    </source>
</evidence>
<feature type="transmembrane region" description="Helical" evidence="6">
    <location>
        <begin position="91"/>
        <end position="112"/>
    </location>
</feature>
<gene>
    <name evidence="8" type="ORF">Z043_115023</name>
</gene>
<evidence type="ECO:0000256" key="6">
    <source>
        <dbReference type="SAM" id="Phobius"/>
    </source>
</evidence>
<evidence type="ECO:0000259" key="7">
    <source>
        <dbReference type="Pfam" id="PF14851"/>
    </source>
</evidence>
<keyword evidence="4 6" id="KW-1133">Transmembrane helix</keyword>
<dbReference type="STRING" id="113540.ENSSFOP00015072884"/>
<comment type="similarity">
    <text evidence="2">Belongs to the EVA1 family.</text>
</comment>
<organism evidence="8 9">
    <name type="scientific">Scleropages formosus</name>
    <name type="common">Asian bonytongue</name>
    <name type="synonym">Osteoglossum formosum</name>
    <dbReference type="NCBI Taxonomy" id="113540"/>
    <lineage>
        <taxon>Eukaryota</taxon>
        <taxon>Metazoa</taxon>
        <taxon>Chordata</taxon>
        <taxon>Craniata</taxon>
        <taxon>Vertebrata</taxon>
        <taxon>Euteleostomi</taxon>
        <taxon>Actinopterygii</taxon>
        <taxon>Neopterygii</taxon>
        <taxon>Teleostei</taxon>
        <taxon>Osteoglossocephala</taxon>
        <taxon>Osteoglossomorpha</taxon>
        <taxon>Osteoglossiformes</taxon>
        <taxon>Osteoglossidae</taxon>
        <taxon>Scleropages</taxon>
    </lineage>
</organism>
<evidence type="ECO:0000256" key="2">
    <source>
        <dbReference type="ARBA" id="ARBA00006023"/>
    </source>
</evidence>
<protein>
    <recommendedName>
        <fullName evidence="7">EVA1 domain-containing protein</fullName>
    </recommendedName>
</protein>
<reference evidence="8 9" key="1">
    <citation type="submission" date="2015-08" db="EMBL/GenBank/DDBJ databases">
        <title>The genome of the Asian arowana (Scleropages formosus).</title>
        <authorList>
            <person name="Tan M.H."/>
            <person name="Gan H.M."/>
            <person name="Croft L.J."/>
            <person name="Austin C.M."/>
        </authorList>
    </citation>
    <scope>NUCLEOTIDE SEQUENCE [LARGE SCALE GENOMIC DNA]</scope>
    <source>
        <strain evidence="8">Aro1</strain>
    </source>
</reference>
<dbReference type="AlphaFoldDB" id="A0A0P7U908"/>
<name>A0A0P7U908_SCLFO</name>
<feature type="domain" description="EVA1" evidence="7">
    <location>
        <begin position="70"/>
        <end position="121"/>
    </location>
</feature>
<accession>A0A0P7U908</accession>
<feature type="transmembrane region" description="Helical" evidence="6">
    <location>
        <begin position="66"/>
        <end position="85"/>
    </location>
</feature>
<feature type="domain" description="EVA1" evidence="7">
    <location>
        <begin position="130"/>
        <end position="185"/>
    </location>
</feature>
<comment type="caution">
    <text evidence="8">The sequence shown here is derived from an EMBL/GenBank/DDBJ whole genome shotgun (WGS) entry which is preliminary data.</text>
</comment>
<keyword evidence="5 6" id="KW-0472">Membrane</keyword>
<dbReference type="Proteomes" id="UP000034805">
    <property type="component" value="Unassembled WGS sequence"/>
</dbReference>
<evidence type="ECO:0000256" key="4">
    <source>
        <dbReference type="ARBA" id="ARBA00022989"/>
    </source>
</evidence>
<comment type="subcellular location">
    <subcellularLocation>
        <location evidence="1">Membrane</location>
        <topology evidence="1">Single-pass membrane protein</topology>
    </subcellularLocation>
</comment>
<proteinExistence type="inferred from homology"/>
<dbReference type="PANTHER" id="PTHR48422:SF1">
    <property type="entry name" value="PROTEIN EVA-1 HOMOLOG A"/>
    <property type="match status" value="1"/>
</dbReference>
<evidence type="ECO:0000256" key="5">
    <source>
        <dbReference type="ARBA" id="ARBA00023136"/>
    </source>
</evidence>
<evidence type="ECO:0000256" key="3">
    <source>
        <dbReference type="ARBA" id="ARBA00022692"/>
    </source>
</evidence>
<evidence type="ECO:0000256" key="1">
    <source>
        <dbReference type="ARBA" id="ARBA00004167"/>
    </source>
</evidence>
<dbReference type="EMBL" id="JARO02005623">
    <property type="protein sequence ID" value="KPP66477.1"/>
    <property type="molecule type" value="Genomic_DNA"/>
</dbReference>
<sequence length="186" mass="20321">PENGSRPNGSQGQMASSNVGCLSYSSSPNPMIPAGATDPLDHSLGCCLLGGNTNHQARKSFMNTRVVNTEMALISNALAAYGFIIDHPERTALYFMCGVCLGLLLTLLALVVQISCRVDCGGGRSSSDLSARRRRRFERTLRTNVFASAEELERAQRLEERERIVREIWMNGQPDVGGAHTLSRYC</sequence>
<evidence type="ECO:0000313" key="9">
    <source>
        <dbReference type="Proteomes" id="UP000034805"/>
    </source>
</evidence>
<dbReference type="GO" id="GO:0016020">
    <property type="term" value="C:membrane"/>
    <property type="evidence" value="ECO:0007669"/>
    <property type="project" value="UniProtKB-SubCell"/>
</dbReference>
<dbReference type="PANTHER" id="PTHR48422">
    <property type="entry name" value="PROTEIN EVA-1 HOMOLOG B-RELATED"/>
    <property type="match status" value="1"/>
</dbReference>